<organism evidence="7 8">
    <name type="scientific">Pseudoleptotrichia goodfellowii</name>
    <dbReference type="NCBI Taxonomy" id="157692"/>
    <lineage>
        <taxon>Bacteria</taxon>
        <taxon>Fusobacteriati</taxon>
        <taxon>Fusobacteriota</taxon>
        <taxon>Fusobacteriia</taxon>
        <taxon>Fusobacteriales</taxon>
        <taxon>Leptotrichiaceae</taxon>
        <taxon>Pseudoleptotrichia</taxon>
    </lineage>
</organism>
<dbReference type="STRING" id="714315.GCA_000516535_01324"/>
<dbReference type="GO" id="GO:0005886">
    <property type="term" value="C:plasma membrane"/>
    <property type="evidence" value="ECO:0007669"/>
    <property type="project" value="UniProtKB-SubCell"/>
</dbReference>
<dbReference type="AlphaFoldDB" id="A0A510JDS7"/>
<reference evidence="7 8" key="1">
    <citation type="submission" date="2019-07" db="EMBL/GenBank/DDBJ databases">
        <title>Complete Genome Sequence of Leptotrichia goodfellowii Strain JCM 16774.</title>
        <authorList>
            <person name="Watanabe S."/>
            <person name="Cui L."/>
        </authorList>
    </citation>
    <scope>NUCLEOTIDE SEQUENCE [LARGE SCALE GENOMIC DNA]</scope>
    <source>
        <strain evidence="7 8">JCM16774</strain>
    </source>
</reference>
<dbReference type="KEGG" id="lgo:JCM16774_1317"/>
<feature type="transmembrane region" description="Helical" evidence="6">
    <location>
        <begin position="50"/>
        <end position="69"/>
    </location>
</feature>
<feature type="transmembrane region" description="Helical" evidence="6">
    <location>
        <begin position="318"/>
        <end position="338"/>
    </location>
</feature>
<feature type="transmembrane region" description="Helical" evidence="6">
    <location>
        <begin position="114"/>
        <end position="133"/>
    </location>
</feature>
<sequence>MAKKKGIQLSAFSILFLIIFALAILTYLFPQVQDASLATVVMAPFNGFKEAIDVCIFILLLGGFLGVVTKTGALDAGIGALVKKLKGNELVLIVILMILFSIGGTTYGMAEETVAFYVLICSTMVAAGFDTTVGVATIMLGAGVGVLGSTVNPFAVGVALDALKEKGIQYNSATVIVLGAILWLTALLMAIFYVLRYAKKVKAEKGSTILSLQEQNDMHEHFGHANFDNIEFTGKTRATLIVFGITFIIMVISLIPWENFGINIFVGWSSFLTGTPLGKWYFGELSMWFLIAAIVIGVINRFKESEIIDSFMDGVKDILSVVLIIAVARGASVLMAATKFDTFILESASTALKGLSPVIFAPASYVLFLVLSFLIPSTSGLASVAFPVLGPLTSTLGYSAEVMVLIFSAASGVINLITPTSGVVMGGLAIGKMQYGTWLKFVGKLIAAIIIADVVILTAAMMFIR</sequence>
<gene>
    <name evidence="7" type="ORF">JCM16774_1317</name>
</gene>
<keyword evidence="2" id="KW-1003">Cell membrane</keyword>
<dbReference type="Pfam" id="PF03606">
    <property type="entry name" value="DcuC"/>
    <property type="match status" value="1"/>
</dbReference>
<evidence type="ECO:0000256" key="1">
    <source>
        <dbReference type="ARBA" id="ARBA00004651"/>
    </source>
</evidence>
<feature type="transmembrane region" description="Helical" evidence="6">
    <location>
        <begin position="90"/>
        <end position="108"/>
    </location>
</feature>
<feature type="transmembrane region" description="Helical" evidence="6">
    <location>
        <begin position="12"/>
        <end position="30"/>
    </location>
</feature>
<keyword evidence="4 6" id="KW-1133">Transmembrane helix</keyword>
<evidence type="ECO:0000256" key="5">
    <source>
        <dbReference type="ARBA" id="ARBA00023136"/>
    </source>
</evidence>
<feature type="transmembrane region" description="Helical" evidence="6">
    <location>
        <begin position="277"/>
        <end position="298"/>
    </location>
</feature>
<evidence type="ECO:0000256" key="4">
    <source>
        <dbReference type="ARBA" id="ARBA00022989"/>
    </source>
</evidence>
<dbReference type="PANTHER" id="PTHR43652:SF6">
    <property type="entry name" value="ARGININE REPRESSOR"/>
    <property type="match status" value="1"/>
</dbReference>
<dbReference type="RefSeq" id="WP_026737705.1">
    <property type="nucleotide sequence ID" value="NZ_AP019822.1"/>
</dbReference>
<dbReference type="Proteomes" id="UP000321606">
    <property type="component" value="Chromosome"/>
</dbReference>
<feature type="transmembrane region" description="Helical" evidence="6">
    <location>
        <begin position="402"/>
        <end position="425"/>
    </location>
</feature>
<keyword evidence="5 6" id="KW-0472">Membrane</keyword>
<proteinExistence type="predicted"/>
<dbReference type="InterPro" id="IPR018385">
    <property type="entry name" value="C4_dicarb_anaerob_car-like"/>
</dbReference>
<keyword evidence="3 6" id="KW-0812">Transmembrane</keyword>
<feature type="transmembrane region" description="Helical" evidence="6">
    <location>
        <begin position="140"/>
        <end position="160"/>
    </location>
</feature>
<evidence type="ECO:0000256" key="3">
    <source>
        <dbReference type="ARBA" id="ARBA00022692"/>
    </source>
</evidence>
<comment type="subcellular location">
    <subcellularLocation>
        <location evidence="1">Cell membrane</location>
        <topology evidence="1">Multi-pass membrane protein</topology>
    </subcellularLocation>
</comment>
<evidence type="ECO:0000313" key="7">
    <source>
        <dbReference type="EMBL" id="BBM36385.1"/>
    </source>
</evidence>
<name>A0A510JDS7_9FUSO</name>
<evidence type="ECO:0000313" key="8">
    <source>
        <dbReference type="Proteomes" id="UP000321606"/>
    </source>
</evidence>
<accession>A0A510JDS7</accession>
<dbReference type="OrthoDB" id="255482at2"/>
<feature type="transmembrane region" description="Helical" evidence="6">
    <location>
        <begin position="172"/>
        <end position="195"/>
    </location>
</feature>
<dbReference type="PANTHER" id="PTHR43652">
    <property type="entry name" value="BASIC AMINO ACID ANTIPORTER YFCC-RELATED"/>
    <property type="match status" value="1"/>
</dbReference>
<feature type="transmembrane region" description="Helical" evidence="6">
    <location>
        <begin position="358"/>
        <end position="390"/>
    </location>
</feature>
<dbReference type="InterPro" id="IPR051679">
    <property type="entry name" value="DASS-Related_Transporters"/>
</dbReference>
<evidence type="ECO:0000256" key="2">
    <source>
        <dbReference type="ARBA" id="ARBA00022475"/>
    </source>
</evidence>
<evidence type="ECO:0000256" key="6">
    <source>
        <dbReference type="SAM" id="Phobius"/>
    </source>
</evidence>
<feature type="transmembrane region" description="Helical" evidence="6">
    <location>
        <begin position="445"/>
        <end position="464"/>
    </location>
</feature>
<protein>
    <submittedName>
        <fullName evidence="7">C4-dicarboxylate anaerobic carrier</fullName>
    </submittedName>
</protein>
<feature type="transmembrane region" description="Helical" evidence="6">
    <location>
        <begin position="238"/>
        <end position="257"/>
    </location>
</feature>
<dbReference type="EMBL" id="AP019822">
    <property type="protein sequence ID" value="BBM36385.1"/>
    <property type="molecule type" value="Genomic_DNA"/>
</dbReference>